<dbReference type="SUPFAM" id="SSF46785">
    <property type="entry name" value="Winged helix' DNA-binding domain"/>
    <property type="match status" value="1"/>
</dbReference>
<dbReference type="PANTHER" id="PTHR30432">
    <property type="entry name" value="TRANSCRIPTIONAL REGULATOR MODE"/>
    <property type="match status" value="1"/>
</dbReference>
<dbReference type="Proteomes" id="UP000759443">
    <property type="component" value="Unassembled WGS sequence"/>
</dbReference>
<proteinExistence type="predicted"/>
<reference evidence="2 3" key="1">
    <citation type="submission" date="2021-03" db="EMBL/GenBank/DDBJ databases">
        <title>Genomic Encyclopedia of Type Strains, Phase IV (KMG-IV): sequencing the most valuable type-strain genomes for metagenomic binning, comparative biology and taxonomic classification.</title>
        <authorList>
            <person name="Goeker M."/>
        </authorList>
    </citation>
    <scope>NUCLEOTIDE SEQUENCE [LARGE SCALE GENOMIC DNA]</scope>
    <source>
        <strain evidence="2 3">DSM 21600</strain>
    </source>
</reference>
<protein>
    <submittedName>
        <fullName evidence="2">Molybdate transport system regulatory protein</fullName>
    </submittedName>
</protein>
<dbReference type="EMBL" id="JAGGJU010000004">
    <property type="protein sequence ID" value="MBP1850369.1"/>
    <property type="molecule type" value="Genomic_DNA"/>
</dbReference>
<accession>A0ABS4DXM4</accession>
<dbReference type="InterPro" id="IPR036388">
    <property type="entry name" value="WH-like_DNA-bd_sf"/>
</dbReference>
<gene>
    <name evidence="2" type="ORF">J2Z17_001803</name>
</gene>
<dbReference type="PANTHER" id="PTHR30432:SF1">
    <property type="entry name" value="DNA-BINDING TRANSCRIPTIONAL DUAL REGULATOR MODE"/>
    <property type="match status" value="1"/>
</dbReference>
<sequence>MSSKQTRVTLRIDLPNGTRLGPGKIALLSGIFEHGSIRKAGEAIGMSYRRAWLLGDEINRMFTEVSIATRHGGKSGGGAELTAFGQRLLDTARRMEAASADAIAADLRFLERNQAPAADESGSGRGARAATKRPDVD</sequence>
<evidence type="ECO:0000313" key="2">
    <source>
        <dbReference type="EMBL" id="MBP1850369.1"/>
    </source>
</evidence>
<comment type="caution">
    <text evidence="2">The sequence shown here is derived from an EMBL/GenBank/DDBJ whole genome shotgun (WGS) entry which is preliminary data.</text>
</comment>
<feature type="region of interest" description="Disordered" evidence="1">
    <location>
        <begin position="114"/>
        <end position="137"/>
    </location>
</feature>
<dbReference type="InterPro" id="IPR036390">
    <property type="entry name" value="WH_DNA-bd_sf"/>
</dbReference>
<dbReference type="RefSeq" id="WP_209944015.1">
    <property type="nucleotide sequence ID" value="NZ_JAGGJU010000004.1"/>
</dbReference>
<name>A0ABS4DXM4_9HYPH</name>
<organism evidence="2 3">
    <name type="scientific">Rhizobium halophytocola</name>
    <dbReference type="NCBI Taxonomy" id="735519"/>
    <lineage>
        <taxon>Bacteria</taxon>
        <taxon>Pseudomonadati</taxon>
        <taxon>Pseudomonadota</taxon>
        <taxon>Alphaproteobacteria</taxon>
        <taxon>Hyphomicrobiales</taxon>
        <taxon>Rhizobiaceae</taxon>
        <taxon>Rhizobium/Agrobacterium group</taxon>
        <taxon>Rhizobium</taxon>
    </lineage>
</organism>
<dbReference type="Gene3D" id="1.10.10.10">
    <property type="entry name" value="Winged helix-like DNA-binding domain superfamily/Winged helix DNA-binding domain"/>
    <property type="match status" value="1"/>
</dbReference>
<keyword evidence="3" id="KW-1185">Reference proteome</keyword>
<evidence type="ECO:0000256" key="1">
    <source>
        <dbReference type="SAM" id="MobiDB-lite"/>
    </source>
</evidence>
<evidence type="ECO:0000313" key="3">
    <source>
        <dbReference type="Proteomes" id="UP000759443"/>
    </source>
</evidence>
<dbReference type="InterPro" id="IPR051815">
    <property type="entry name" value="Molybdate_resp_trans_reg"/>
</dbReference>